<evidence type="ECO:0000313" key="2">
    <source>
        <dbReference type="Proteomes" id="UP001489902"/>
    </source>
</evidence>
<keyword evidence="2" id="KW-1185">Reference proteome</keyword>
<evidence type="ECO:0000313" key="1">
    <source>
        <dbReference type="EMBL" id="WZH40598.1"/>
    </source>
</evidence>
<accession>A0ABZ2WL50</accession>
<dbReference type="EMBL" id="CP151260">
    <property type="protein sequence ID" value="WZH40598.1"/>
    <property type="molecule type" value="Genomic_DNA"/>
</dbReference>
<reference evidence="1 2" key="1">
    <citation type="submission" date="2024-04" db="EMBL/GenBank/DDBJ databases">
        <title>Complete genome sequence of Fusarium acuminatum.</title>
        <authorList>
            <person name="Lan B."/>
        </authorList>
    </citation>
    <scope>NUCLEOTIDE SEQUENCE [LARGE SCALE GENOMIC DNA]</scope>
    <source>
        <strain evidence="1">1A</strain>
    </source>
</reference>
<proteinExistence type="predicted"/>
<sequence length="332" mass="37706">MSTSNDIQTEPSSDRPLWLVHIEQTIEEERDELFSESPFYEIVRDLLLAPEDDSHAVSQAVSRFYQLYAAGAEERSRKPPEYSAGHYLNSIACVAFETAREVPFNTYQHDRLVEFLVGIKKGAADEYDTKVRCSRWLLKPLFLTTVKDPKFVYYRWGLETAADEHWNHGPVDALTQKRATEPELVWTGSWIGIAALIAKLFKEGLLDDDGPRWITGDFVRAFKSNAPGDVTIDIGRQAQVLAVVNYILIAGEAYAKEAKAPQRLHLAVDANKWRLWASKLREVADVVDQNAKWDLKERAQKAYDKMVELYPEAFEDEQQDMGDPVAQVGILG</sequence>
<organism evidence="1 2">
    <name type="scientific">Fusarium acuminatum</name>
    <dbReference type="NCBI Taxonomy" id="5515"/>
    <lineage>
        <taxon>Eukaryota</taxon>
        <taxon>Fungi</taxon>
        <taxon>Dikarya</taxon>
        <taxon>Ascomycota</taxon>
        <taxon>Pezizomycotina</taxon>
        <taxon>Sordariomycetes</taxon>
        <taxon>Hypocreomycetidae</taxon>
        <taxon>Hypocreales</taxon>
        <taxon>Nectriaceae</taxon>
        <taxon>Fusarium</taxon>
        <taxon>Fusarium tricinctum species complex</taxon>
    </lineage>
</organism>
<name>A0ABZ2WL50_9HYPO</name>
<gene>
    <name evidence="1" type="ORF">QYS62_001536</name>
</gene>
<dbReference type="Proteomes" id="UP001489902">
    <property type="component" value="Chromosome 1"/>
</dbReference>
<protein>
    <submittedName>
        <fullName evidence="1">Uncharacterized protein</fullName>
    </submittedName>
</protein>